<protein>
    <recommendedName>
        <fullName evidence="5">Translational regulator CsrA</fullName>
    </recommendedName>
    <alternativeName>
        <fullName evidence="5">Carbon storage regulator</fullName>
    </alternativeName>
</protein>
<dbReference type="GO" id="GO:0045947">
    <property type="term" value="P:negative regulation of translational initiation"/>
    <property type="evidence" value="ECO:0007669"/>
    <property type="project" value="UniProtKB-UniRule"/>
</dbReference>
<dbReference type="NCBIfam" id="NF002469">
    <property type="entry name" value="PRK01712.1"/>
    <property type="match status" value="1"/>
</dbReference>
<accession>A0A1X1A2S6</accession>
<dbReference type="GO" id="GO:0006402">
    <property type="term" value="P:mRNA catabolic process"/>
    <property type="evidence" value="ECO:0007669"/>
    <property type="project" value="InterPro"/>
</dbReference>
<reference evidence="6 7" key="1">
    <citation type="submission" date="2017-04" db="EMBL/GenBank/DDBJ databases">
        <title>Presence of VIM-2 positive Pseudomonas species in chickens and their surrounding environment.</title>
        <authorList>
            <person name="Zhang R."/>
        </authorList>
    </citation>
    <scope>NUCLEOTIDE SEQUENCE [LARGE SCALE GENOMIC DNA]</scope>
    <source>
        <strain evidence="6 7">DZ-C18</strain>
    </source>
</reference>
<dbReference type="Pfam" id="PF02599">
    <property type="entry name" value="CsrA"/>
    <property type="match status" value="1"/>
</dbReference>
<keyword evidence="3 5" id="KW-0694">RNA-binding</keyword>
<dbReference type="HAMAP" id="MF_00167">
    <property type="entry name" value="CsrA"/>
    <property type="match status" value="1"/>
</dbReference>
<keyword evidence="4 5" id="KW-0010">Activator</keyword>
<dbReference type="NCBIfam" id="TIGR00202">
    <property type="entry name" value="csrA"/>
    <property type="match status" value="1"/>
</dbReference>
<gene>
    <name evidence="5" type="primary">csrA</name>
    <name evidence="6" type="ORF">B7H17_05340</name>
</gene>
<dbReference type="OrthoDB" id="9809061at2"/>
<dbReference type="GO" id="GO:0006109">
    <property type="term" value="P:regulation of carbohydrate metabolic process"/>
    <property type="evidence" value="ECO:0007669"/>
    <property type="project" value="UniProtKB-UniRule"/>
</dbReference>
<dbReference type="PANTHER" id="PTHR34984">
    <property type="entry name" value="CARBON STORAGE REGULATOR"/>
    <property type="match status" value="1"/>
</dbReference>
<evidence type="ECO:0000313" key="6">
    <source>
        <dbReference type="EMBL" id="ORL66178.1"/>
    </source>
</evidence>
<evidence type="ECO:0000313" key="7">
    <source>
        <dbReference type="Proteomes" id="UP000193675"/>
    </source>
</evidence>
<comment type="subunit">
    <text evidence="5">Homodimer; the beta-strands of each monomer intercalate to form a hydrophobic core, while the alpha-helices form wings that extend away from the core.</text>
</comment>
<evidence type="ECO:0000256" key="1">
    <source>
        <dbReference type="ARBA" id="ARBA00022490"/>
    </source>
</evidence>
<dbReference type="PANTHER" id="PTHR34984:SF1">
    <property type="entry name" value="CARBON STORAGE REGULATOR"/>
    <property type="match status" value="1"/>
</dbReference>
<dbReference type="InterPro" id="IPR036107">
    <property type="entry name" value="CsrA_sf"/>
</dbReference>
<dbReference type="RefSeq" id="WP_084854893.1">
    <property type="nucleotide sequence ID" value="NZ_JAOTEI010000023.1"/>
</dbReference>
<dbReference type="InterPro" id="IPR003751">
    <property type="entry name" value="CsrA"/>
</dbReference>
<dbReference type="AlphaFoldDB" id="A0A1X1A2S6"/>
<comment type="caution">
    <text evidence="6">The sequence shown here is derived from an EMBL/GenBank/DDBJ whole genome shotgun (WGS) entry which is preliminary data.</text>
</comment>
<keyword evidence="1 5" id="KW-0963">Cytoplasm</keyword>
<sequence>MLVFTRDIGEGIVIRDDIYIKVVSSKDKAVRFGISAPHEVQVHREEVYRRIKANQANEEGACRPGRRARNT</sequence>
<dbReference type="GO" id="GO:0045948">
    <property type="term" value="P:positive regulation of translational initiation"/>
    <property type="evidence" value="ECO:0007669"/>
    <property type="project" value="UniProtKB-UniRule"/>
</dbReference>
<dbReference type="Proteomes" id="UP000193675">
    <property type="component" value="Unassembled WGS sequence"/>
</dbReference>
<evidence type="ECO:0000256" key="3">
    <source>
        <dbReference type="ARBA" id="ARBA00022884"/>
    </source>
</evidence>
<proteinExistence type="inferred from homology"/>
<organism evidence="6 7">
    <name type="scientific">Pseudomonas putida</name>
    <name type="common">Arthrobacter siderocapsulatus</name>
    <dbReference type="NCBI Taxonomy" id="303"/>
    <lineage>
        <taxon>Bacteria</taxon>
        <taxon>Pseudomonadati</taxon>
        <taxon>Pseudomonadota</taxon>
        <taxon>Gammaproteobacteria</taxon>
        <taxon>Pseudomonadales</taxon>
        <taxon>Pseudomonadaceae</taxon>
        <taxon>Pseudomonas</taxon>
    </lineage>
</organism>
<name>A0A1X1A2S6_PSEPU</name>
<dbReference type="GO" id="GO:0048027">
    <property type="term" value="F:mRNA 5'-UTR binding"/>
    <property type="evidence" value="ECO:0007669"/>
    <property type="project" value="UniProtKB-UniRule"/>
</dbReference>
<comment type="subcellular location">
    <subcellularLocation>
        <location evidence="5">Cytoplasm</location>
    </subcellularLocation>
</comment>
<dbReference type="SUPFAM" id="SSF117130">
    <property type="entry name" value="CsrA-like"/>
    <property type="match status" value="1"/>
</dbReference>
<comment type="similarity">
    <text evidence="5">Belongs to the CsrA/RsmA family.</text>
</comment>
<dbReference type="GO" id="GO:0005829">
    <property type="term" value="C:cytosol"/>
    <property type="evidence" value="ECO:0007669"/>
    <property type="project" value="TreeGrafter"/>
</dbReference>
<dbReference type="EMBL" id="NBWC01000007">
    <property type="protein sequence ID" value="ORL66178.1"/>
    <property type="molecule type" value="Genomic_DNA"/>
</dbReference>
<evidence type="ECO:0000256" key="4">
    <source>
        <dbReference type="ARBA" id="ARBA00023159"/>
    </source>
</evidence>
<dbReference type="Gene3D" id="2.60.40.4380">
    <property type="entry name" value="Translational regulator CsrA"/>
    <property type="match status" value="1"/>
</dbReference>
<comment type="function">
    <text evidence="5">A key translational regulator that binds mRNA to regulate translation initiation and/or mRNA stability. Mediates global changes in gene expression, shifting from rapid growth to stress survival by linking envelope stress, the stringent response and the catabolite repression systems. Usually binds in the 5'-UTR; binding at or near the Shine-Dalgarno sequence prevents ribosome-binding, repressing translation, binding elsewhere in the 5'-UTR can activate translation and/or stabilize the mRNA. Its function is antagonized by small RNA(s).</text>
</comment>
<keyword evidence="2 5" id="KW-0810">Translation regulation</keyword>
<evidence type="ECO:0000256" key="2">
    <source>
        <dbReference type="ARBA" id="ARBA00022845"/>
    </source>
</evidence>
<keyword evidence="5" id="KW-0678">Repressor</keyword>
<evidence type="ECO:0000256" key="5">
    <source>
        <dbReference type="HAMAP-Rule" id="MF_00167"/>
    </source>
</evidence>